<organism evidence="4 5">
    <name type="scientific">Linum trigynum</name>
    <dbReference type="NCBI Taxonomy" id="586398"/>
    <lineage>
        <taxon>Eukaryota</taxon>
        <taxon>Viridiplantae</taxon>
        <taxon>Streptophyta</taxon>
        <taxon>Embryophyta</taxon>
        <taxon>Tracheophyta</taxon>
        <taxon>Spermatophyta</taxon>
        <taxon>Magnoliopsida</taxon>
        <taxon>eudicotyledons</taxon>
        <taxon>Gunneridae</taxon>
        <taxon>Pentapetalae</taxon>
        <taxon>rosids</taxon>
        <taxon>fabids</taxon>
        <taxon>Malpighiales</taxon>
        <taxon>Linaceae</taxon>
        <taxon>Linum</taxon>
    </lineage>
</organism>
<feature type="domain" description="RING-type" evidence="3">
    <location>
        <begin position="146"/>
        <end position="184"/>
    </location>
</feature>
<evidence type="ECO:0000313" key="4">
    <source>
        <dbReference type="EMBL" id="CAL1407217.1"/>
    </source>
</evidence>
<dbReference type="AlphaFoldDB" id="A0AAV2GAM2"/>
<dbReference type="GO" id="GO:0008270">
    <property type="term" value="F:zinc ion binding"/>
    <property type="evidence" value="ECO:0007669"/>
    <property type="project" value="UniProtKB-KW"/>
</dbReference>
<dbReference type="Pfam" id="PF13920">
    <property type="entry name" value="zf-C3HC4_3"/>
    <property type="match status" value="1"/>
</dbReference>
<keyword evidence="1" id="KW-0479">Metal-binding</keyword>
<dbReference type="Gene3D" id="3.30.40.10">
    <property type="entry name" value="Zinc/RING finger domain, C3HC4 (zinc finger)"/>
    <property type="match status" value="1"/>
</dbReference>
<dbReference type="PANTHER" id="PTHR46629">
    <property type="entry name" value="OS01G0917900 PROTEIN"/>
    <property type="match status" value="1"/>
</dbReference>
<reference evidence="4 5" key="1">
    <citation type="submission" date="2024-04" db="EMBL/GenBank/DDBJ databases">
        <authorList>
            <person name="Fracassetti M."/>
        </authorList>
    </citation>
    <scope>NUCLEOTIDE SEQUENCE [LARGE SCALE GENOMIC DNA]</scope>
</reference>
<evidence type="ECO:0000256" key="1">
    <source>
        <dbReference type="PROSITE-ProRule" id="PRU00175"/>
    </source>
</evidence>
<accession>A0AAV2GAM2</accession>
<dbReference type="Proteomes" id="UP001497516">
    <property type="component" value="Chromosome 8"/>
</dbReference>
<feature type="region of interest" description="Disordered" evidence="2">
    <location>
        <begin position="35"/>
        <end position="61"/>
    </location>
</feature>
<feature type="compositionally biased region" description="Acidic residues" evidence="2">
    <location>
        <begin position="38"/>
        <end position="52"/>
    </location>
</feature>
<evidence type="ECO:0000313" key="5">
    <source>
        <dbReference type="Proteomes" id="UP001497516"/>
    </source>
</evidence>
<evidence type="ECO:0000259" key="3">
    <source>
        <dbReference type="PROSITE" id="PS50089"/>
    </source>
</evidence>
<dbReference type="PROSITE" id="PS50089">
    <property type="entry name" value="ZF_RING_2"/>
    <property type="match status" value="1"/>
</dbReference>
<proteinExistence type="predicted"/>
<dbReference type="InterPro" id="IPR001841">
    <property type="entry name" value="Znf_RING"/>
</dbReference>
<sequence length="194" mass="21215">MAGWKNLKRRLTFRGLSGCCGGAAAAWAIAGPGVIISDPEEQGGEEGEEEETTGGGDEREDVPMMPITLRQLIGARPSGMNLAMALAEERNLRGPNGGDSKTLMRLIEETDGSDWRMTKRRREDEPLEGVLATDKKKEEEGGDSLCCVCMERDKGAAFIPCGHTFCRVCSRDLWAHRGCCPVCNRPILEILDIF</sequence>
<evidence type="ECO:0000256" key="2">
    <source>
        <dbReference type="SAM" id="MobiDB-lite"/>
    </source>
</evidence>
<name>A0AAV2GAM2_9ROSI</name>
<dbReference type="InterPro" id="IPR013083">
    <property type="entry name" value="Znf_RING/FYVE/PHD"/>
</dbReference>
<dbReference type="SMART" id="SM00184">
    <property type="entry name" value="RING"/>
    <property type="match status" value="1"/>
</dbReference>
<dbReference type="SUPFAM" id="SSF57850">
    <property type="entry name" value="RING/U-box"/>
    <property type="match status" value="1"/>
</dbReference>
<dbReference type="EMBL" id="OZ034821">
    <property type="protein sequence ID" value="CAL1407217.1"/>
    <property type="molecule type" value="Genomic_DNA"/>
</dbReference>
<keyword evidence="1" id="KW-0863">Zinc-finger</keyword>
<gene>
    <name evidence="4" type="ORF">LTRI10_LOCUS46896</name>
</gene>
<keyword evidence="1" id="KW-0862">Zinc</keyword>
<protein>
    <recommendedName>
        <fullName evidence="3">RING-type domain-containing protein</fullName>
    </recommendedName>
</protein>
<keyword evidence="5" id="KW-1185">Reference proteome</keyword>